<evidence type="ECO:0000259" key="1">
    <source>
        <dbReference type="PROSITE" id="PS51819"/>
    </source>
</evidence>
<dbReference type="OrthoDB" id="9810880at2"/>
<dbReference type="Pfam" id="PF00903">
    <property type="entry name" value="Glyoxalase"/>
    <property type="match status" value="1"/>
</dbReference>
<dbReference type="PANTHER" id="PTHR36437">
    <property type="entry name" value="GLYOXALASE/BLEOMYCIN RESISTANCE PROTEIN/DIOXYGENASE"/>
    <property type="match status" value="1"/>
</dbReference>
<protein>
    <submittedName>
        <fullName evidence="2">VOC family protein</fullName>
    </submittedName>
</protein>
<dbReference type="InterPro" id="IPR004360">
    <property type="entry name" value="Glyas_Fos-R_dOase_dom"/>
</dbReference>
<dbReference type="RefSeq" id="WP_119376939.1">
    <property type="nucleotide sequence ID" value="NZ_QWFX01000013.1"/>
</dbReference>
<dbReference type="PANTHER" id="PTHR36437:SF2">
    <property type="entry name" value="GLYOXALASE_BLEOMYCIN RESISTANCE PROTEIN_DIOXYGENASE"/>
    <property type="match status" value="1"/>
</dbReference>
<dbReference type="Gene3D" id="3.10.180.10">
    <property type="entry name" value="2,3-Dihydroxybiphenyl 1,2-Dioxygenase, domain 1"/>
    <property type="match status" value="1"/>
</dbReference>
<accession>A0A399RCI2</accession>
<reference evidence="2 3" key="1">
    <citation type="submission" date="2018-08" db="EMBL/GenBank/DDBJ databases">
        <title>Henriciella mobilis sp. nov., isolated from seawater.</title>
        <authorList>
            <person name="Cheng H."/>
            <person name="Wu Y.-H."/>
            <person name="Xu X.-W."/>
            <person name="Guo L.-L."/>
        </authorList>
    </citation>
    <scope>NUCLEOTIDE SEQUENCE [LARGE SCALE GENOMIC DNA]</scope>
    <source>
        <strain evidence="2 3">JN25</strain>
    </source>
</reference>
<dbReference type="EMBL" id="QWFX01000013">
    <property type="protein sequence ID" value="RIJ28403.1"/>
    <property type="molecule type" value="Genomic_DNA"/>
</dbReference>
<gene>
    <name evidence="2" type="ORF">D1223_13520</name>
</gene>
<keyword evidence="3" id="KW-1185">Reference proteome</keyword>
<dbReference type="CDD" id="cd07263">
    <property type="entry name" value="VOC_like"/>
    <property type="match status" value="1"/>
</dbReference>
<dbReference type="InterPro" id="IPR037523">
    <property type="entry name" value="VOC_core"/>
</dbReference>
<sequence length="129" mass="14329">MKMYIKSVMVDDQGKALAFYTEKLGFAVKHDIPMGEFRWLTLVSKEEPDGVELALEPNVHKAARTFQDAIYADGMPYTAFSVDDLDAEVERLQSLGVEFRQLPTDAGGVKIAVLDDTCGNFIQLIQLNG</sequence>
<proteinExistence type="predicted"/>
<comment type="caution">
    <text evidence="2">The sequence shown here is derived from an EMBL/GenBank/DDBJ whole genome shotgun (WGS) entry which is preliminary data.</text>
</comment>
<evidence type="ECO:0000313" key="3">
    <source>
        <dbReference type="Proteomes" id="UP000266385"/>
    </source>
</evidence>
<dbReference type="SUPFAM" id="SSF54593">
    <property type="entry name" value="Glyoxalase/Bleomycin resistance protein/Dihydroxybiphenyl dioxygenase"/>
    <property type="match status" value="1"/>
</dbReference>
<dbReference type="AlphaFoldDB" id="A0A399RCI2"/>
<dbReference type="PROSITE" id="PS51819">
    <property type="entry name" value="VOC"/>
    <property type="match status" value="1"/>
</dbReference>
<evidence type="ECO:0000313" key="2">
    <source>
        <dbReference type="EMBL" id="RIJ28403.1"/>
    </source>
</evidence>
<name>A0A399RCI2_9PROT</name>
<dbReference type="InterPro" id="IPR029068">
    <property type="entry name" value="Glyas_Bleomycin-R_OHBP_Dase"/>
</dbReference>
<dbReference type="Proteomes" id="UP000266385">
    <property type="component" value="Unassembled WGS sequence"/>
</dbReference>
<organism evidence="2 3">
    <name type="scientific">Henriciella mobilis</name>
    <dbReference type="NCBI Taxonomy" id="2305467"/>
    <lineage>
        <taxon>Bacteria</taxon>
        <taxon>Pseudomonadati</taxon>
        <taxon>Pseudomonadota</taxon>
        <taxon>Alphaproteobacteria</taxon>
        <taxon>Hyphomonadales</taxon>
        <taxon>Hyphomonadaceae</taxon>
        <taxon>Henriciella</taxon>
    </lineage>
</organism>
<feature type="domain" description="VOC" evidence="1">
    <location>
        <begin position="1"/>
        <end position="127"/>
    </location>
</feature>